<dbReference type="InterPro" id="IPR036881">
    <property type="entry name" value="Glyco_hydro_3_C_sf"/>
</dbReference>
<dbReference type="SUPFAM" id="SSF51445">
    <property type="entry name" value="(Trans)glycosidases"/>
    <property type="match status" value="1"/>
</dbReference>
<dbReference type="SUPFAM" id="SSF52279">
    <property type="entry name" value="Beta-D-glucan exohydrolase, C-terminal domain"/>
    <property type="match status" value="1"/>
</dbReference>
<accession>A0A927F6E6</accession>
<dbReference type="PANTHER" id="PTHR42721:SF3">
    <property type="entry name" value="BETA-D-XYLOSIDASE 5-RELATED"/>
    <property type="match status" value="1"/>
</dbReference>
<name>A0A927F6E6_9BACT</name>
<evidence type="ECO:0000259" key="4">
    <source>
        <dbReference type="SMART" id="SM01217"/>
    </source>
</evidence>
<proteinExistence type="inferred from homology"/>
<dbReference type="Pfam" id="PF14310">
    <property type="entry name" value="Fn3-like"/>
    <property type="match status" value="1"/>
</dbReference>
<dbReference type="Pfam" id="PF01915">
    <property type="entry name" value="Glyco_hydro_3_C"/>
    <property type="match status" value="1"/>
</dbReference>
<sequence>MHQGSRDAGTLTNESSDWKFKDPEVPLEERLEALMGLLTLEEKLGQMLHSNPAINRLGIPAYNWWNEACHGVGRAGRATVFPQVIGMAATWNRGLLRRVAEATALEARAKHFDAARRGWRGQYRGLTFWTPNINIFRDPRWGRGQETFGEDPYLTASLASEMVKGLQGEEKERLRTAACAKHFAVHSGPESKRHEFDARPEAKDLWETYLPAFEALVGVGVESVMGAYNRTLGEACCASSFLMEEVLRGRWGFDGHYVSDCGAIDDFHLYHGVTKAPAESAALAIGKGCDLNCGSTYGSALDAVERGLLSEHEVDRSVRRLLRTKLKLGLLDAVPRDVPPLEVVESPEHRALARRAASESIVLLKNENDALPLSRSPERALVVGPTAASIGALLGNYHGISGSLSTIVEGILEALPPNTAVKYRPGCPLLSEQSPGVNYTFEAANNSDYVIAVMGLDHTLEGEEGDTVASASGGDRDTIELPAVQREFLRQLRPYCRKLVLVLTGGGAIAAPEAHDLADAVLLCWYPGCEGGRAVADVLFGDVAPSGRLPVSVPRCTEDLPPFEDYSMRGRTYKFATAEPLYPFGFGLGYGKVEYVSVNADRTHLGRSDLLRLVVTVRNSSERPSLETVQCYMVPPQDWPDAPRAQLLAFEKIEVLEGRSKEIRFDLSAEQFGLFDAEGEKQFVPGEYRIHIGSSSPGARSLELGAAVPATVSVTLKP</sequence>
<dbReference type="InterPro" id="IPR036962">
    <property type="entry name" value="Glyco_hydro_3_N_sf"/>
</dbReference>
<evidence type="ECO:0000256" key="1">
    <source>
        <dbReference type="ARBA" id="ARBA00005336"/>
    </source>
</evidence>
<dbReference type="Pfam" id="PF00933">
    <property type="entry name" value="Glyco_hydro_3"/>
    <property type="match status" value="1"/>
</dbReference>
<dbReference type="PANTHER" id="PTHR42721">
    <property type="entry name" value="SUGAR HYDROLASE-RELATED"/>
    <property type="match status" value="1"/>
</dbReference>
<keyword evidence="6" id="KW-1185">Reference proteome</keyword>
<protein>
    <submittedName>
        <fullName evidence="5">Glycoside hydrolase family 3 C-terminal domain-containing protein</fullName>
    </submittedName>
</protein>
<evidence type="ECO:0000313" key="6">
    <source>
        <dbReference type="Proteomes" id="UP000622317"/>
    </source>
</evidence>
<comment type="similarity">
    <text evidence="1">Belongs to the glycosyl hydrolase 3 family.</text>
</comment>
<dbReference type="InterPro" id="IPR001764">
    <property type="entry name" value="Glyco_hydro_3_N"/>
</dbReference>
<dbReference type="Gene3D" id="2.60.40.10">
    <property type="entry name" value="Immunoglobulins"/>
    <property type="match status" value="1"/>
</dbReference>
<keyword evidence="3 5" id="KW-0378">Hydrolase</keyword>
<dbReference type="GO" id="GO:0045493">
    <property type="term" value="P:xylan catabolic process"/>
    <property type="evidence" value="ECO:0007669"/>
    <property type="project" value="InterPro"/>
</dbReference>
<dbReference type="SMART" id="SM01217">
    <property type="entry name" value="Fn3_like"/>
    <property type="match status" value="1"/>
</dbReference>
<organism evidence="5 6">
    <name type="scientific">Pelagicoccus enzymogenes</name>
    <dbReference type="NCBI Taxonomy" id="2773457"/>
    <lineage>
        <taxon>Bacteria</taxon>
        <taxon>Pseudomonadati</taxon>
        <taxon>Verrucomicrobiota</taxon>
        <taxon>Opitutia</taxon>
        <taxon>Puniceicoccales</taxon>
        <taxon>Pelagicoccaceae</taxon>
        <taxon>Pelagicoccus</taxon>
    </lineage>
</organism>
<dbReference type="AlphaFoldDB" id="A0A927F6E6"/>
<dbReference type="InterPro" id="IPR044993">
    <property type="entry name" value="BXL"/>
</dbReference>
<dbReference type="PRINTS" id="PR00133">
    <property type="entry name" value="GLHYDRLASE3"/>
</dbReference>
<dbReference type="InterPro" id="IPR013783">
    <property type="entry name" value="Ig-like_fold"/>
</dbReference>
<reference evidence="5" key="1">
    <citation type="submission" date="2020-09" db="EMBL/GenBank/DDBJ databases">
        <title>Pelagicoccus enzymogenes sp. nov. with an EPS production, isolated from marine sediment.</title>
        <authorList>
            <person name="Feng X."/>
        </authorList>
    </citation>
    <scope>NUCLEOTIDE SEQUENCE</scope>
    <source>
        <strain evidence="5">NFK12</strain>
    </source>
</reference>
<dbReference type="RefSeq" id="WP_191615212.1">
    <property type="nucleotide sequence ID" value="NZ_JACYFG010000002.1"/>
</dbReference>
<dbReference type="InterPro" id="IPR002772">
    <property type="entry name" value="Glyco_hydro_3_C"/>
</dbReference>
<gene>
    <name evidence="5" type="ORF">IEN85_01075</name>
</gene>
<dbReference type="Proteomes" id="UP000622317">
    <property type="component" value="Unassembled WGS sequence"/>
</dbReference>
<evidence type="ECO:0000256" key="3">
    <source>
        <dbReference type="ARBA" id="ARBA00022801"/>
    </source>
</evidence>
<dbReference type="GO" id="GO:0031222">
    <property type="term" value="P:arabinan catabolic process"/>
    <property type="evidence" value="ECO:0007669"/>
    <property type="project" value="TreeGrafter"/>
</dbReference>
<evidence type="ECO:0000256" key="2">
    <source>
        <dbReference type="ARBA" id="ARBA00022729"/>
    </source>
</evidence>
<dbReference type="Gene3D" id="3.40.50.1700">
    <property type="entry name" value="Glycoside hydrolase family 3 C-terminal domain"/>
    <property type="match status" value="1"/>
</dbReference>
<dbReference type="InterPro" id="IPR017853">
    <property type="entry name" value="GH"/>
</dbReference>
<dbReference type="GO" id="GO:0009044">
    <property type="term" value="F:xylan 1,4-beta-xylosidase activity"/>
    <property type="evidence" value="ECO:0007669"/>
    <property type="project" value="InterPro"/>
</dbReference>
<comment type="caution">
    <text evidence="5">The sequence shown here is derived from an EMBL/GenBank/DDBJ whole genome shotgun (WGS) entry which is preliminary data.</text>
</comment>
<evidence type="ECO:0000313" key="5">
    <source>
        <dbReference type="EMBL" id="MBD5778086.1"/>
    </source>
</evidence>
<dbReference type="GO" id="GO:0046556">
    <property type="term" value="F:alpha-L-arabinofuranosidase activity"/>
    <property type="evidence" value="ECO:0007669"/>
    <property type="project" value="TreeGrafter"/>
</dbReference>
<keyword evidence="2" id="KW-0732">Signal</keyword>
<dbReference type="Gene3D" id="3.20.20.300">
    <property type="entry name" value="Glycoside hydrolase, family 3, N-terminal domain"/>
    <property type="match status" value="1"/>
</dbReference>
<feature type="domain" description="Fibronectin type III-like" evidence="4">
    <location>
        <begin position="627"/>
        <end position="696"/>
    </location>
</feature>
<dbReference type="EMBL" id="JACYFG010000002">
    <property type="protein sequence ID" value="MBD5778086.1"/>
    <property type="molecule type" value="Genomic_DNA"/>
</dbReference>
<dbReference type="InterPro" id="IPR026891">
    <property type="entry name" value="Fn3-like"/>
</dbReference>